<evidence type="ECO:0000313" key="3">
    <source>
        <dbReference type="Proteomes" id="UP000032545"/>
    </source>
</evidence>
<dbReference type="PATRIC" id="fig|1502723.3.peg.5630"/>
<dbReference type="PROSITE" id="PS51725">
    <property type="entry name" value="ABM"/>
    <property type="match status" value="1"/>
</dbReference>
<sequence>MASTPPFRIMLTMRIHPGREAEFEQTWLRIGDAVTSHPANLGQWLIRSEDEPSTYFITSDWVDEAQFREFETSERHLKHRKELHPLRASGSMATGSVLTHLAGAASLPVPAAG</sequence>
<dbReference type="InterPro" id="IPR011008">
    <property type="entry name" value="Dimeric_a/b-barrel"/>
</dbReference>
<dbReference type="OrthoDB" id="3536734at2"/>
<dbReference type="InterPro" id="IPR007138">
    <property type="entry name" value="ABM_dom"/>
</dbReference>
<organism evidence="2 3">
    <name type="scientific">Frankia torreyi</name>
    <dbReference type="NCBI Taxonomy" id="1856"/>
    <lineage>
        <taxon>Bacteria</taxon>
        <taxon>Bacillati</taxon>
        <taxon>Actinomycetota</taxon>
        <taxon>Actinomycetes</taxon>
        <taxon>Frankiales</taxon>
        <taxon>Frankiaceae</taxon>
        <taxon>Frankia</taxon>
    </lineage>
</organism>
<dbReference type="Pfam" id="PF03992">
    <property type="entry name" value="ABM"/>
    <property type="match status" value="1"/>
</dbReference>
<proteinExistence type="predicted"/>
<keyword evidence="3" id="KW-1185">Reference proteome</keyword>
<comment type="caution">
    <text evidence="2">The sequence shown here is derived from an EMBL/GenBank/DDBJ whole genome shotgun (WGS) entry which is preliminary data.</text>
</comment>
<dbReference type="Proteomes" id="UP000032545">
    <property type="component" value="Unassembled WGS sequence"/>
</dbReference>
<gene>
    <name evidence="2" type="ORF">FF36_01390</name>
</gene>
<accession>A0A0D8BJS6</accession>
<reference evidence="3" key="1">
    <citation type="submission" date="2015-02" db="EMBL/GenBank/DDBJ databases">
        <title>Draft Genome of Frankia sp. CpI1-S.</title>
        <authorList>
            <person name="Oshone R.T."/>
            <person name="Ngom M."/>
            <person name="Ghodhbane-Gtari F."/>
            <person name="Gtari M."/>
            <person name="Morris K."/>
            <person name="Thomas K."/>
            <person name="Sen A."/>
            <person name="Tisa L.S."/>
        </authorList>
    </citation>
    <scope>NUCLEOTIDE SEQUENCE [LARGE SCALE GENOMIC DNA]</scope>
    <source>
        <strain evidence="3">CpI1-S</strain>
    </source>
</reference>
<evidence type="ECO:0000259" key="1">
    <source>
        <dbReference type="PROSITE" id="PS51725"/>
    </source>
</evidence>
<dbReference type="Gene3D" id="3.30.70.100">
    <property type="match status" value="1"/>
</dbReference>
<dbReference type="RefSeq" id="WP_044884098.1">
    <property type="nucleotide sequence ID" value="NZ_JYFN01000007.1"/>
</dbReference>
<dbReference type="SUPFAM" id="SSF54909">
    <property type="entry name" value="Dimeric alpha+beta barrel"/>
    <property type="match status" value="1"/>
</dbReference>
<protein>
    <submittedName>
        <fullName evidence="2">Putative enzyme involved in biosynthesis of extracellular polysaccharide</fullName>
    </submittedName>
</protein>
<name>A0A0D8BJS6_9ACTN</name>
<evidence type="ECO:0000313" key="2">
    <source>
        <dbReference type="EMBL" id="KJE24315.1"/>
    </source>
</evidence>
<dbReference type="AlphaFoldDB" id="A0A0D8BJS6"/>
<feature type="domain" description="ABM" evidence="1">
    <location>
        <begin position="7"/>
        <end position="97"/>
    </location>
</feature>
<reference evidence="2 3" key="2">
    <citation type="journal article" date="2016" name="Genome Announc.">
        <title>Permanent Draft Genome Sequences for Two Variants of Frankia sp. Strain CpI1, the First Frankia Strain Isolated from Root Nodules of Comptonia peregrina.</title>
        <authorList>
            <person name="Oshone R."/>
            <person name="Hurst S.G.IV."/>
            <person name="Abebe-Akele F."/>
            <person name="Simpson S."/>
            <person name="Morris K."/>
            <person name="Thomas W.K."/>
            <person name="Tisa L.S."/>
        </authorList>
    </citation>
    <scope>NUCLEOTIDE SEQUENCE [LARGE SCALE GENOMIC DNA]</scope>
    <source>
        <strain evidence="3">CpI1-S</strain>
    </source>
</reference>
<dbReference type="EMBL" id="JYFN01000007">
    <property type="protein sequence ID" value="KJE24315.1"/>
    <property type="molecule type" value="Genomic_DNA"/>
</dbReference>